<feature type="domain" description="MBD" evidence="7">
    <location>
        <begin position="1"/>
        <end position="62"/>
    </location>
</feature>
<comment type="subcellular location">
    <subcellularLocation>
        <location evidence="1">Nucleus</location>
    </subcellularLocation>
</comment>
<keyword evidence="2" id="KW-0805">Transcription regulation</keyword>
<dbReference type="CDD" id="cd00122">
    <property type="entry name" value="MBD"/>
    <property type="match status" value="1"/>
</dbReference>
<feature type="compositionally biased region" description="Basic and acidic residues" evidence="6">
    <location>
        <begin position="122"/>
        <end position="134"/>
    </location>
</feature>
<dbReference type="PANTHER" id="PTHR34067:SF20">
    <property type="entry name" value="OS08G0206700 PROTEIN"/>
    <property type="match status" value="1"/>
</dbReference>
<dbReference type="InterPro" id="IPR038945">
    <property type="entry name" value="MBD13-like"/>
</dbReference>
<feature type="compositionally biased region" description="Basic and acidic residues" evidence="6">
    <location>
        <begin position="279"/>
        <end position="291"/>
    </location>
</feature>
<protein>
    <submittedName>
        <fullName evidence="8">Methyl-CpG-binding domain-containing protein 13</fullName>
    </submittedName>
</protein>
<dbReference type="PANTHER" id="PTHR34067">
    <property type="entry name" value="OS04G0193200 PROTEIN"/>
    <property type="match status" value="1"/>
</dbReference>
<dbReference type="PROSITE" id="PS50982">
    <property type="entry name" value="MBD"/>
    <property type="match status" value="2"/>
</dbReference>
<dbReference type="InterPro" id="IPR001739">
    <property type="entry name" value="Methyl_CpG_DNA-bd"/>
</dbReference>
<dbReference type="SUPFAM" id="SSF54171">
    <property type="entry name" value="DNA-binding domain"/>
    <property type="match status" value="2"/>
</dbReference>
<feature type="compositionally biased region" description="Basic residues" evidence="6">
    <location>
        <begin position="201"/>
        <end position="212"/>
    </location>
</feature>
<feature type="compositionally biased region" description="Polar residues" evidence="6">
    <location>
        <begin position="293"/>
        <end position="318"/>
    </location>
</feature>
<evidence type="ECO:0000256" key="3">
    <source>
        <dbReference type="ARBA" id="ARBA00023125"/>
    </source>
</evidence>
<keyword evidence="5" id="KW-0539">Nucleus</keyword>
<organism evidence="8">
    <name type="scientific">Sesamum calycinum</name>
    <dbReference type="NCBI Taxonomy" id="2727403"/>
    <lineage>
        <taxon>Eukaryota</taxon>
        <taxon>Viridiplantae</taxon>
        <taxon>Streptophyta</taxon>
        <taxon>Embryophyta</taxon>
        <taxon>Tracheophyta</taxon>
        <taxon>Spermatophyta</taxon>
        <taxon>Magnoliopsida</taxon>
        <taxon>eudicotyledons</taxon>
        <taxon>Gunneridae</taxon>
        <taxon>Pentapetalae</taxon>
        <taxon>asterids</taxon>
        <taxon>lamiids</taxon>
        <taxon>Lamiales</taxon>
        <taxon>Pedaliaceae</taxon>
        <taxon>Sesamum</taxon>
    </lineage>
</organism>
<dbReference type="Gene3D" id="3.30.890.10">
    <property type="entry name" value="Methyl-cpg-binding Protein 2, Chain A"/>
    <property type="match status" value="2"/>
</dbReference>
<evidence type="ECO:0000256" key="4">
    <source>
        <dbReference type="ARBA" id="ARBA00023163"/>
    </source>
</evidence>
<accession>A0AAW2RSH1</accession>
<evidence type="ECO:0000259" key="7">
    <source>
        <dbReference type="PROSITE" id="PS50982"/>
    </source>
</evidence>
<dbReference type="EMBL" id="JACGWM010000003">
    <property type="protein sequence ID" value="KAL0382346.1"/>
    <property type="molecule type" value="Genomic_DNA"/>
</dbReference>
<dbReference type="AlphaFoldDB" id="A0AAW2RSH1"/>
<comment type="caution">
    <text evidence="8">The sequence shown here is derived from an EMBL/GenBank/DDBJ whole genome shotgun (WGS) entry which is preliminary data.</text>
</comment>
<proteinExistence type="predicted"/>
<sequence>MGGEHPAWLPLDWKVCVKNRSFGRKDKYYTNPLNGLKFNSKLEVLRYLKNAGKDQKLKQLNEIGIKKTVAEKLPPGWIKEIRTKRKGGKTRRDPYYIDPVSGRHFRSMQEVFRFLESTDSGQESKVDNQGHASEELGENSKSAIAGAKRQRLINKKVDKIVNGNESIKSDAAEANYVEQRAREDDSMAEDLLDKLPQENGKKKHESRPSRNKRLADSKLRNNVFSDHSLQSGSQGAAVKHINTLAEARHSENMSQQTKRKKSNSKWANDLPRRSSKRLARVEADQSLERKTSKQATEQATRSGEAETITSGSFGNSYEPNKHRMKDRTETPTNNKQKESADLLLGDHASVLEEREEIAVDFKEDGKHERNLDSSLNNLLMDPCIEFAVKTLTGAIPIEEVNKVDDSPVSSLASPNQTSGSSLVLPSVDFWADPCFEFAVKTLTGEIPFENSSHFQISLQQPQSSSGASGCNSLDNSYSSSYSFSQFDVIMKRQSSLSHPMNGSSQNFVDMSLHHGAEGRTGKYS</sequence>
<keyword evidence="4" id="KW-0804">Transcription</keyword>
<dbReference type="GO" id="GO:0003677">
    <property type="term" value="F:DNA binding"/>
    <property type="evidence" value="ECO:0007669"/>
    <property type="project" value="UniProtKB-KW"/>
</dbReference>
<dbReference type="GO" id="GO:0005634">
    <property type="term" value="C:nucleus"/>
    <property type="evidence" value="ECO:0007669"/>
    <property type="project" value="UniProtKB-SubCell"/>
</dbReference>
<evidence type="ECO:0000256" key="6">
    <source>
        <dbReference type="SAM" id="MobiDB-lite"/>
    </source>
</evidence>
<reference evidence="8" key="2">
    <citation type="journal article" date="2024" name="Plant">
        <title>Genomic evolution and insights into agronomic trait innovations of Sesamum species.</title>
        <authorList>
            <person name="Miao H."/>
            <person name="Wang L."/>
            <person name="Qu L."/>
            <person name="Liu H."/>
            <person name="Sun Y."/>
            <person name="Le M."/>
            <person name="Wang Q."/>
            <person name="Wei S."/>
            <person name="Zheng Y."/>
            <person name="Lin W."/>
            <person name="Duan Y."/>
            <person name="Cao H."/>
            <person name="Xiong S."/>
            <person name="Wang X."/>
            <person name="Wei L."/>
            <person name="Li C."/>
            <person name="Ma Q."/>
            <person name="Ju M."/>
            <person name="Zhao R."/>
            <person name="Li G."/>
            <person name="Mu C."/>
            <person name="Tian Q."/>
            <person name="Mei H."/>
            <person name="Zhang T."/>
            <person name="Gao T."/>
            <person name="Zhang H."/>
        </authorList>
    </citation>
    <scope>NUCLEOTIDE SEQUENCE</scope>
    <source>
        <strain evidence="8">KEN8</strain>
    </source>
</reference>
<name>A0AAW2RSH1_9LAMI</name>
<evidence type="ECO:0000256" key="2">
    <source>
        <dbReference type="ARBA" id="ARBA00023015"/>
    </source>
</evidence>
<feature type="region of interest" description="Disordered" evidence="6">
    <location>
        <begin position="193"/>
        <end position="217"/>
    </location>
</feature>
<feature type="region of interest" description="Disordered" evidence="6">
    <location>
        <begin position="247"/>
        <end position="340"/>
    </location>
</feature>
<evidence type="ECO:0000256" key="1">
    <source>
        <dbReference type="ARBA" id="ARBA00004123"/>
    </source>
</evidence>
<evidence type="ECO:0000256" key="5">
    <source>
        <dbReference type="ARBA" id="ARBA00023242"/>
    </source>
</evidence>
<gene>
    <name evidence="8" type="ORF">Scaly_0521900</name>
</gene>
<feature type="domain" description="MBD" evidence="7">
    <location>
        <begin position="63"/>
        <end position="135"/>
    </location>
</feature>
<reference evidence="8" key="1">
    <citation type="submission" date="2020-06" db="EMBL/GenBank/DDBJ databases">
        <authorList>
            <person name="Li T."/>
            <person name="Hu X."/>
            <person name="Zhang T."/>
            <person name="Song X."/>
            <person name="Zhang H."/>
            <person name="Dai N."/>
            <person name="Sheng W."/>
            <person name="Hou X."/>
            <person name="Wei L."/>
        </authorList>
    </citation>
    <scope>NUCLEOTIDE SEQUENCE</scope>
    <source>
        <strain evidence="8">KEN8</strain>
        <tissue evidence="8">Leaf</tissue>
    </source>
</reference>
<dbReference type="InterPro" id="IPR016177">
    <property type="entry name" value="DNA-bd_dom_sf"/>
</dbReference>
<dbReference type="Pfam" id="PF01429">
    <property type="entry name" value="MBD"/>
    <property type="match status" value="2"/>
</dbReference>
<keyword evidence="3" id="KW-0238">DNA-binding</keyword>
<feature type="region of interest" description="Disordered" evidence="6">
    <location>
        <begin position="117"/>
        <end position="143"/>
    </location>
</feature>
<evidence type="ECO:0000313" key="8">
    <source>
        <dbReference type="EMBL" id="KAL0382346.1"/>
    </source>
</evidence>